<dbReference type="InterPro" id="IPR011009">
    <property type="entry name" value="Kinase-like_dom_sf"/>
</dbReference>
<evidence type="ECO:0000313" key="2">
    <source>
        <dbReference type="EMBL" id="KNB73883.1"/>
    </source>
</evidence>
<evidence type="ECO:0000313" key="4">
    <source>
        <dbReference type="Proteomes" id="UP000319578"/>
    </source>
</evidence>
<name>A0A0K9YYS5_9BACL</name>
<dbReference type="Proteomes" id="UP000036834">
    <property type="component" value="Unassembled WGS sequence"/>
</dbReference>
<dbReference type="Gene3D" id="3.90.1200.10">
    <property type="match status" value="1"/>
</dbReference>
<dbReference type="PANTHER" id="PTHR39179">
    <property type="entry name" value="SPORE COAT PROTEIN I"/>
    <property type="match status" value="1"/>
</dbReference>
<evidence type="ECO:0000313" key="3">
    <source>
        <dbReference type="Proteomes" id="UP000036834"/>
    </source>
</evidence>
<dbReference type="PANTHER" id="PTHR39179:SF3">
    <property type="entry name" value="COTS-RELATED PROTEIN"/>
    <property type="match status" value="1"/>
</dbReference>
<reference evidence="1 4" key="3">
    <citation type="submission" date="2019-06" db="EMBL/GenBank/DDBJ databases">
        <title>Whole genome shotgun sequence of Brevibacillus reuszeri NBRC 15719.</title>
        <authorList>
            <person name="Hosoyama A."/>
            <person name="Uohara A."/>
            <person name="Ohji S."/>
            <person name="Ichikawa N."/>
        </authorList>
    </citation>
    <scope>NUCLEOTIDE SEQUENCE [LARGE SCALE GENOMIC DNA]</scope>
    <source>
        <strain evidence="1 4">NBRC 15719</strain>
    </source>
</reference>
<dbReference type="EMBL" id="LGIQ01000005">
    <property type="protein sequence ID" value="KNB73883.1"/>
    <property type="molecule type" value="Genomic_DNA"/>
</dbReference>
<protein>
    <submittedName>
        <fullName evidence="2">Phosphotransferase</fullName>
    </submittedName>
</protein>
<dbReference type="GO" id="GO:0016740">
    <property type="term" value="F:transferase activity"/>
    <property type="evidence" value="ECO:0007669"/>
    <property type="project" value="UniProtKB-KW"/>
</dbReference>
<dbReference type="OrthoDB" id="9771902at2"/>
<dbReference type="PATRIC" id="fig|54915.3.peg.7064"/>
<sequence>MDKIDISEVCQHYRARVIRVTPLDDCYLVETNRGPKELHVWPRVDVMRWSFAWRERLAGQGFRELERFIRTREAKPYLVVGKRGVTMTDHLRHIEACSPGEDFARQSGRVVGMMHLSQQESPILAGDDYLKQEQMNAEAKWAQAKAVVESYRARYGKEKGEKRWVAELMTPLLQRMERSALMLSHESITPDAINVAHRDLLRDNWGMVNGKLYLRGFFRPQLSIQQRDVASFLRDLYLTHKDIRQVHAFLDGYEEVKPLQYSDYTLMLAFMARPREVWKSVESYVKRVSRNKEVSAASIEQALQSQQAVDQLLHHIADRAERSRSVGVDEPL</sequence>
<dbReference type="EMBL" id="BJON01000019">
    <property type="protein sequence ID" value="GED71046.1"/>
    <property type="molecule type" value="Genomic_DNA"/>
</dbReference>
<reference evidence="2" key="2">
    <citation type="submission" date="2015-07" db="EMBL/GenBank/DDBJ databases">
        <title>MeaNS - Measles Nucleotide Surveillance Program.</title>
        <authorList>
            <person name="Tran T."/>
            <person name="Druce J."/>
        </authorList>
    </citation>
    <scope>NUCLEOTIDE SEQUENCE</scope>
    <source>
        <strain evidence="2">DSM 9887</strain>
    </source>
</reference>
<keyword evidence="2" id="KW-0808">Transferase</keyword>
<dbReference type="STRING" id="54915.ADS79_08110"/>
<evidence type="ECO:0000313" key="1">
    <source>
        <dbReference type="EMBL" id="GED71046.1"/>
    </source>
</evidence>
<dbReference type="AlphaFoldDB" id="A0A0K9YYS5"/>
<proteinExistence type="predicted"/>
<accession>A0A0K9YYS5</accession>
<comment type="caution">
    <text evidence="2">The sequence shown here is derived from an EMBL/GenBank/DDBJ whole genome shotgun (WGS) entry which is preliminary data.</text>
</comment>
<dbReference type="GO" id="GO:0042601">
    <property type="term" value="C:endospore-forming forespore"/>
    <property type="evidence" value="ECO:0007669"/>
    <property type="project" value="TreeGrafter"/>
</dbReference>
<reference evidence="3" key="1">
    <citation type="submission" date="2015-07" db="EMBL/GenBank/DDBJ databases">
        <title>Genome sequencing project for genomic taxonomy and phylogenomics of Bacillus-like bacteria.</title>
        <authorList>
            <person name="Liu B."/>
            <person name="Wang J."/>
            <person name="Zhu Y."/>
            <person name="Liu G."/>
            <person name="Chen Q."/>
            <person name="Chen Z."/>
            <person name="Lan J."/>
            <person name="Che J."/>
            <person name="Ge C."/>
            <person name="Shi H."/>
            <person name="Pan Z."/>
            <person name="Liu X."/>
        </authorList>
    </citation>
    <scope>NUCLEOTIDE SEQUENCE [LARGE SCALE GENOMIC DNA]</scope>
    <source>
        <strain evidence="3">DSM 9887</strain>
    </source>
</reference>
<dbReference type="SUPFAM" id="SSF56112">
    <property type="entry name" value="Protein kinase-like (PK-like)"/>
    <property type="match status" value="1"/>
</dbReference>
<gene>
    <name evidence="2" type="ORF">ADS79_08110</name>
    <name evidence="1" type="ORF">BRE01_47480</name>
</gene>
<dbReference type="Proteomes" id="UP000319578">
    <property type="component" value="Unassembled WGS sequence"/>
</dbReference>
<organism evidence="2 3">
    <name type="scientific">Brevibacillus reuszeri</name>
    <dbReference type="NCBI Taxonomy" id="54915"/>
    <lineage>
        <taxon>Bacteria</taxon>
        <taxon>Bacillati</taxon>
        <taxon>Bacillota</taxon>
        <taxon>Bacilli</taxon>
        <taxon>Bacillales</taxon>
        <taxon>Paenibacillaceae</taxon>
        <taxon>Brevibacillus</taxon>
    </lineage>
</organism>
<dbReference type="RefSeq" id="WP_049737893.1">
    <property type="nucleotide sequence ID" value="NZ_BJON01000019.1"/>
</dbReference>
<dbReference type="InterPro" id="IPR047175">
    <property type="entry name" value="CotS-like"/>
</dbReference>
<keyword evidence="4" id="KW-1185">Reference proteome</keyword>